<dbReference type="AlphaFoldDB" id="A0A382KAF7"/>
<name>A0A382KAF7_9ZZZZ</name>
<gene>
    <name evidence="1" type="ORF">METZ01_LOCUS273246</name>
</gene>
<sequence>MESDCVRVAGGRLCCYHVAGAGAQPLAASLGDVQLNARVKQPILSSC</sequence>
<protein>
    <submittedName>
        <fullName evidence="1">Uncharacterized protein</fullName>
    </submittedName>
</protein>
<proteinExistence type="predicted"/>
<organism evidence="1">
    <name type="scientific">marine metagenome</name>
    <dbReference type="NCBI Taxonomy" id="408172"/>
    <lineage>
        <taxon>unclassified sequences</taxon>
        <taxon>metagenomes</taxon>
        <taxon>ecological metagenomes</taxon>
    </lineage>
</organism>
<evidence type="ECO:0000313" key="1">
    <source>
        <dbReference type="EMBL" id="SVC20392.1"/>
    </source>
</evidence>
<accession>A0A382KAF7</accession>
<dbReference type="EMBL" id="UINC01078889">
    <property type="protein sequence ID" value="SVC20392.1"/>
    <property type="molecule type" value="Genomic_DNA"/>
</dbReference>
<reference evidence="1" key="1">
    <citation type="submission" date="2018-05" db="EMBL/GenBank/DDBJ databases">
        <authorList>
            <person name="Lanie J.A."/>
            <person name="Ng W.-L."/>
            <person name="Kazmierczak K.M."/>
            <person name="Andrzejewski T.M."/>
            <person name="Davidsen T.M."/>
            <person name="Wayne K.J."/>
            <person name="Tettelin H."/>
            <person name="Glass J.I."/>
            <person name="Rusch D."/>
            <person name="Podicherti R."/>
            <person name="Tsui H.-C.T."/>
            <person name="Winkler M.E."/>
        </authorList>
    </citation>
    <scope>NUCLEOTIDE SEQUENCE</scope>
</reference>